<dbReference type="InterPro" id="IPR024810">
    <property type="entry name" value="MAB21L/cGLR"/>
</dbReference>
<dbReference type="PRINTS" id="PR01415">
    <property type="entry name" value="ANKYRIN"/>
</dbReference>
<evidence type="ECO:0000256" key="2">
    <source>
        <dbReference type="SAM" id="MobiDB-lite"/>
    </source>
</evidence>
<feature type="repeat" description="ANK" evidence="1">
    <location>
        <begin position="54"/>
        <end position="76"/>
    </location>
</feature>
<dbReference type="PANTHER" id="PTHR24118:SF99">
    <property type="entry name" value="POTE ANKYRIN DOMAIN FAMILY MEMBER 3C-RELATED"/>
    <property type="match status" value="1"/>
</dbReference>
<evidence type="ECO:0000256" key="1">
    <source>
        <dbReference type="PROSITE-ProRule" id="PRU00023"/>
    </source>
</evidence>
<reference evidence="4" key="1">
    <citation type="submission" date="2025-08" db="UniProtKB">
        <authorList>
            <consortium name="RefSeq"/>
        </authorList>
    </citation>
    <scope>IDENTIFICATION</scope>
    <source>
        <tissue evidence="4">Whole sample</tissue>
    </source>
</reference>
<dbReference type="PROSITE" id="PS50088">
    <property type="entry name" value="ANK_REPEAT"/>
    <property type="match status" value="3"/>
</dbReference>
<dbReference type="Pfam" id="PF13857">
    <property type="entry name" value="Ank_5"/>
    <property type="match status" value="2"/>
</dbReference>
<keyword evidence="3" id="KW-1185">Reference proteome</keyword>
<dbReference type="AlphaFoldDB" id="A0A8B8DG93"/>
<dbReference type="PANTHER" id="PTHR24118">
    <property type="entry name" value="POTE ANKYRIN DOMAIN"/>
    <property type="match status" value="1"/>
</dbReference>
<proteinExistence type="predicted"/>
<dbReference type="Pfam" id="PF13606">
    <property type="entry name" value="Ank_3"/>
    <property type="match status" value="1"/>
</dbReference>
<keyword evidence="1" id="KW-0040">ANK repeat</keyword>
<evidence type="ECO:0000313" key="4">
    <source>
        <dbReference type="RefSeq" id="XP_022327162.1"/>
    </source>
</evidence>
<organism evidence="3 4">
    <name type="scientific">Crassostrea virginica</name>
    <name type="common">Eastern oyster</name>
    <dbReference type="NCBI Taxonomy" id="6565"/>
    <lineage>
        <taxon>Eukaryota</taxon>
        <taxon>Metazoa</taxon>
        <taxon>Spiralia</taxon>
        <taxon>Lophotrochozoa</taxon>
        <taxon>Mollusca</taxon>
        <taxon>Bivalvia</taxon>
        <taxon>Autobranchia</taxon>
        <taxon>Pteriomorphia</taxon>
        <taxon>Ostreida</taxon>
        <taxon>Ostreoidea</taxon>
        <taxon>Ostreidae</taxon>
        <taxon>Crassostrea</taxon>
    </lineage>
</organism>
<dbReference type="Gene3D" id="3.30.460.90">
    <property type="match status" value="1"/>
</dbReference>
<feature type="region of interest" description="Disordered" evidence="2">
    <location>
        <begin position="833"/>
        <end position="855"/>
    </location>
</feature>
<dbReference type="Proteomes" id="UP000694844">
    <property type="component" value="Chromosome 3"/>
</dbReference>
<dbReference type="Gene3D" id="1.25.40.20">
    <property type="entry name" value="Ankyrin repeat-containing domain"/>
    <property type="match status" value="3"/>
</dbReference>
<dbReference type="InterPro" id="IPR036770">
    <property type="entry name" value="Ankyrin_rpt-contain_sf"/>
</dbReference>
<dbReference type="RefSeq" id="XP_022327162.1">
    <property type="nucleotide sequence ID" value="XM_022471454.1"/>
</dbReference>
<dbReference type="PROSITE" id="PS50297">
    <property type="entry name" value="ANK_REP_REGION"/>
    <property type="match status" value="2"/>
</dbReference>
<feature type="repeat" description="ANK" evidence="1">
    <location>
        <begin position="257"/>
        <end position="292"/>
    </location>
</feature>
<sequence>MKTNMEGGRVNEDDNHHFSQETLLHKSIKYSRPDLLHQWCMGGPATDVNTGNRWNQTPLHYAALKRNTDVLEMLLQVPGVDVTILDMNGYNVLHSLIYNTLAFDDWERSIQILLRVGLDVNQATKHGYTILHLACRYTNPSCVLRYILESVSGLNITLINNHGENFLHCLIRSMNDRTPVSDELKDRFKLLEDLIKGKLSCCQSEHLLQLFKQQDTNGITPFLLMLSRFDKYRNFNAIKLLKSMSSFGECSSIPDNLGNYPIHYAIACLQKTPSKLLEMLISAGIDINSRNMFEQTTAHLVRVNKKDLTSERTKSIRNIMKTNRLHFDRRDKWGCTPWMYISAFYNDSSLPYLHDISPVSSNLDSTDINGSTALHHAAYHDSPIYIGILLNHGANPYVKDTLGDTPLDTARKHLNLSSENALLKYTNTEKLYDQNQEFMENLYSLKKSSKVRMDMDEFAEELLDRKYRCKSDDDENINRCVRYFVELICHQIEKYDSRFAMSIFQSGSSAEKTKVNAPDEFDFVLCLDKISEFCIVEERTQSRGNRMKVKEFEGHADFLEFFDDTGTFITPTVFMYFHRYLKRALHEPNLWKDENLKNVCYIFETPFLEKDMITTVFMTRLLWIGPWHKQLRIKIDMLPAVKKSAWWPIDPYSVPLMTKEIQDAGCLLMLDTRSEYESFTDDYFKEFISDSIDRIDPKSTDLRISTAPAEVCLMKTFPQKVRDSYALAKLFVELWGTDEITSYMLKNCTFYVMYDLHWNPNKPEDFETTLSVRELTILILQKLLKFNRESCLPRFFLPEVNVFPSDDDIQDRKRQKKDIKFVLKILGLDISLDSDESDDDVYFDDDSDENSDDSN</sequence>
<dbReference type="KEGG" id="cvn:111126665"/>
<protein>
    <submittedName>
        <fullName evidence="4">Uncharacterized protein LOC111126665</fullName>
    </submittedName>
</protein>
<dbReference type="GeneID" id="111126665"/>
<accession>A0A8B8DG93</accession>
<dbReference type="SMART" id="SM00248">
    <property type="entry name" value="ANK"/>
    <property type="match status" value="6"/>
</dbReference>
<feature type="repeat" description="ANK" evidence="1">
    <location>
        <begin position="369"/>
        <end position="401"/>
    </location>
</feature>
<name>A0A8B8DG93_CRAVI</name>
<dbReference type="OrthoDB" id="6095883at2759"/>
<dbReference type="Gene3D" id="1.10.1410.40">
    <property type="match status" value="1"/>
</dbReference>
<dbReference type="SUPFAM" id="SSF48403">
    <property type="entry name" value="Ankyrin repeat"/>
    <property type="match status" value="1"/>
</dbReference>
<gene>
    <name evidence="4" type="primary">LOC111126665</name>
</gene>
<dbReference type="SMART" id="SM01265">
    <property type="entry name" value="Mab-21"/>
    <property type="match status" value="1"/>
</dbReference>
<evidence type="ECO:0000313" key="3">
    <source>
        <dbReference type="Proteomes" id="UP000694844"/>
    </source>
</evidence>
<dbReference type="InterPro" id="IPR002110">
    <property type="entry name" value="Ankyrin_rpt"/>
</dbReference>